<evidence type="ECO:0000313" key="4">
    <source>
        <dbReference type="Proteomes" id="UP000270046"/>
    </source>
</evidence>
<keyword evidence="2" id="KW-0732">Signal</keyword>
<feature type="signal peptide" evidence="2">
    <location>
        <begin position="1"/>
        <end position="22"/>
    </location>
</feature>
<keyword evidence="4" id="KW-1185">Reference proteome</keyword>
<accession>A0A494VNI8</accession>
<feature type="chain" id="PRO_5019711896" evidence="2">
    <location>
        <begin position="23"/>
        <end position="96"/>
    </location>
</feature>
<dbReference type="KEGG" id="muh:HYN43_008325"/>
<proteinExistence type="predicted"/>
<evidence type="ECO:0000256" key="1">
    <source>
        <dbReference type="SAM" id="MobiDB-lite"/>
    </source>
</evidence>
<dbReference type="InterPro" id="IPR045391">
    <property type="entry name" value="DUF6520"/>
</dbReference>
<gene>
    <name evidence="3" type="ORF">HYN43_008325</name>
</gene>
<dbReference type="Proteomes" id="UP000270046">
    <property type="component" value="Chromosome"/>
</dbReference>
<evidence type="ECO:0000256" key="2">
    <source>
        <dbReference type="SAM" id="SignalP"/>
    </source>
</evidence>
<protein>
    <submittedName>
        <fullName evidence="3">Uncharacterized protein</fullName>
    </submittedName>
</protein>
<dbReference type="AlphaFoldDB" id="A0A494VNI8"/>
<organism evidence="3 4">
    <name type="scientific">Mucilaginibacter celer</name>
    <dbReference type="NCBI Taxonomy" id="2305508"/>
    <lineage>
        <taxon>Bacteria</taxon>
        <taxon>Pseudomonadati</taxon>
        <taxon>Bacteroidota</taxon>
        <taxon>Sphingobacteriia</taxon>
        <taxon>Sphingobacteriales</taxon>
        <taxon>Sphingobacteriaceae</taxon>
        <taxon>Mucilaginibacter</taxon>
    </lineage>
</organism>
<dbReference type="RefSeq" id="WP_119409004.1">
    <property type="nucleotide sequence ID" value="NZ_CP032869.1"/>
</dbReference>
<dbReference type="Pfam" id="PF20130">
    <property type="entry name" value="DUF6520"/>
    <property type="match status" value="1"/>
</dbReference>
<dbReference type="EMBL" id="CP032869">
    <property type="protein sequence ID" value="AYL95301.1"/>
    <property type="molecule type" value="Genomic_DNA"/>
</dbReference>
<evidence type="ECO:0000313" key="3">
    <source>
        <dbReference type="EMBL" id="AYL95301.1"/>
    </source>
</evidence>
<feature type="region of interest" description="Disordered" evidence="1">
    <location>
        <begin position="75"/>
        <end position="96"/>
    </location>
</feature>
<reference evidence="3 4" key="1">
    <citation type="submission" date="2018-10" db="EMBL/GenBank/DDBJ databases">
        <title>Genome sequencing of Mucilaginibacter sp. HYN0043.</title>
        <authorList>
            <person name="Kim M."/>
            <person name="Yi H."/>
        </authorList>
    </citation>
    <scope>NUCLEOTIDE SEQUENCE [LARGE SCALE GENOMIC DNA]</scope>
    <source>
        <strain evidence="3 4">HYN0043</strain>
    </source>
</reference>
<name>A0A494VNI8_9SPHI</name>
<dbReference type="OrthoDB" id="9836300at2"/>
<sequence>MKKLNIKLSVLAIVLGVSAAYASKPEVKKDTHLWGKQSSGVWLNIDGRTEDDTAPYVSNSYRCDESASSCTVQAATQPANGSDPAGATLGTFSINN</sequence>